<keyword evidence="3" id="KW-1185">Reference proteome</keyword>
<protein>
    <submittedName>
        <fullName evidence="2">Uncharacterized protein</fullName>
    </submittedName>
</protein>
<feature type="signal peptide" evidence="1">
    <location>
        <begin position="1"/>
        <end position="21"/>
    </location>
</feature>
<comment type="caution">
    <text evidence="2">The sequence shown here is derived from an EMBL/GenBank/DDBJ whole genome shotgun (WGS) entry which is preliminary data.</text>
</comment>
<dbReference type="Proteomes" id="UP001597380">
    <property type="component" value="Unassembled WGS sequence"/>
</dbReference>
<evidence type="ECO:0000313" key="3">
    <source>
        <dbReference type="Proteomes" id="UP001597380"/>
    </source>
</evidence>
<keyword evidence="1" id="KW-0732">Signal</keyword>
<dbReference type="EMBL" id="JBHUHT010000012">
    <property type="protein sequence ID" value="MFD2096486.1"/>
    <property type="molecule type" value="Genomic_DNA"/>
</dbReference>
<dbReference type="RefSeq" id="WP_345339129.1">
    <property type="nucleotide sequence ID" value="NZ_BAABLI010000008.1"/>
</dbReference>
<organism evidence="2 3">
    <name type="scientific">Corallincola platygyrae</name>
    <dbReference type="NCBI Taxonomy" id="1193278"/>
    <lineage>
        <taxon>Bacteria</taxon>
        <taxon>Pseudomonadati</taxon>
        <taxon>Pseudomonadota</taxon>
        <taxon>Gammaproteobacteria</taxon>
        <taxon>Alteromonadales</taxon>
        <taxon>Psychromonadaceae</taxon>
        <taxon>Corallincola</taxon>
    </lineage>
</organism>
<proteinExistence type="predicted"/>
<reference evidence="3" key="1">
    <citation type="journal article" date="2019" name="Int. J. Syst. Evol. Microbiol.">
        <title>The Global Catalogue of Microorganisms (GCM) 10K type strain sequencing project: providing services to taxonomists for standard genome sequencing and annotation.</title>
        <authorList>
            <consortium name="The Broad Institute Genomics Platform"/>
            <consortium name="The Broad Institute Genome Sequencing Center for Infectious Disease"/>
            <person name="Wu L."/>
            <person name="Ma J."/>
        </authorList>
    </citation>
    <scope>NUCLEOTIDE SEQUENCE [LARGE SCALE GENOMIC DNA]</scope>
    <source>
        <strain evidence="3">CGMCC 1.10992</strain>
    </source>
</reference>
<gene>
    <name evidence="2" type="ORF">ACFSJ3_10860</name>
</gene>
<accession>A0ABW4XLP5</accession>
<evidence type="ECO:0000313" key="2">
    <source>
        <dbReference type="EMBL" id="MFD2096486.1"/>
    </source>
</evidence>
<evidence type="ECO:0000256" key="1">
    <source>
        <dbReference type="SAM" id="SignalP"/>
    </source>
</evidence>
<feature type="chain" id="PRO_5046873317" evidence="1">
    <location>
        <begin position="22"/>
        <end position="113"/>
    </location>
</feature>
<name>A0ABW4XLP5_9GAMM</name>
<sequence length="113" mass="12391">MLSSRLIAALLSMLCSMPSLAETIMGKEAPACVGKQVQTVHEAKCIALFYGQFVSTMHALGGERDVRAVKKENDWYIYPTKSSARIDLDTALYKIDSKTGMPSDYLPLVSSND</sequence>